<name>A0A4R4SUY5_9ACTN</name>
<dbReference type="EMBL" id="SMKI01000397">
    <property type="protein sequence ID" value="TDC67961.1"/>
    <property type="molecule type" value="Genomic_DNA"/>
</dbReference>
<proteinExistence type="predicted"/>
<dbReference type="InterPro" id="IPR036689">
    <property type="entry name" value="ESAT-6-like_sf"/>
</dbReference>
<evidence type="ECO:0000313" key="1">
    <source>
        <dbReference type="EMBL" id="TDC67961.1"/>
    </source>
</evidence>
<evidence type="ECO:0008006" key="3">
    <source>
        <dbReference type="Google" id="ProtNLM"/>
    </source>
</evidence>
<dbReference type="Pfam" id="PF06013">
    <property type="entry name" value="WXG100"/>
    <property type="match status" value="1"/>
</dbReference>
<dbReference type="Gene3D" id="1.10.287.1060">
    <property type="entry name" value="ESAT-6-like"/>
    <property type="match status" value="1"/>
</dbReference>
<accession>A0A4R4SUY5</accession>
<reference evidence="1 2" key="1">
    <citation type="submission" date="2019-03" db="EMBL/GenBank/DDBJ databases">
        <title>Draft genome sequences of novel Actinobacteria.</title>
        <authorList>
            <person name="Sahin N."/>
            <person name="Ay H."/>
            <person name="Saygin H."/>
        </authorList>
    </citation>
    <scope>NUCLEOTIDE SEQUENCE [LARGE SCALE GENOMIC DNA]</scope>
    <source>
        <strain evidence="1 2">DSM 41900</strain>
    </source>
</reference>
<dbReference type="RefSeq" id="WP_132820966.1">
    <property type="nucleotide sequence ID" value="NZ_SMKI01000397.1"/>
</dbReference>
<dbReference type="Proteomes" id="UP000295345">
    <property type="component" value="Unassembled WGS sequence"/>
</dbReference>
<sequence length="99" mass="10948">MTDISVRYQSLVSGSEGLTQQERAMLEKIETLHAQLRAVGAGWTGEAHRAFQENMTVFTRELENLAQVLGRTGIQLSDSALEYAAADRRGAARAQQWTP</sequence>
<comment type="caution">
    <text evidence="1">The sequence shown here is derived from an EMBL/GenBank/DDBJ whole genome shotgun (WGS) entry which is preliminary data.</text>
</comment>
<dbReference type="OrthoDB" id="4554345at2"/>
<keyword evidence="2" id="KW-1185">Reference proteome</keyword>
<organism evidence="1 2">
    <name type="scientific">Streptomyces hainanensis</name>
    <dbReference type="NCBI Taxonomy" id="402648"/>
    <lineage>
        <taxon>Bacteria</taxon>
        <taxon>Bacillati</taxon>
        <taxon>Actinomycetota</taxon>
        <taxon>Actinomycetes</taxon>
        <taxon>Kitasatosporales</taxon>
        <taxon>Streptomycetaceae</taxon>
        <taxon>Streptomyces</taxon>
    </lineage>
</organism>
<dbReference type="InterPro" id="IPR010310">
    <property type="entry name" value="T7SS_ESAT-6-like"/>
</dbReference>
<dbReference type="AlphaFoldDB" id="A0A4R4SUY5"/>
<evidence type="ECO:0000313" key="2">
    <source>
        <dbReference type="Proteomes" id="UP000295345"/>
    </source>
</evidence>
<gene>
    <name evidence="1" type="ORF">E1283_28065</name>
</gene>
<protein>
    <recommendedName>
        <fullName evidence="3">ESAT-6-like protein</fullName>
    </recommendedName>
</protein>
<dbReference type="SUPFAM" id="SSF140453">
    <property type="entry name" value="EsxAB dimer-like"/>
    <property type="match status" value="1"/>
</dbReference>